<comment type="similarity">
    <text evidence="11">Belongs to the chitin synthase family. Class IV subfamily.</text>
</comment>
<keyword evidence="7 15" id="KW-1133">Transmembrane helix</keyword>
<feature type="transmembrane region" description="Helical" evidence="15">
    <location>
        <begin position="235"/>
        <end position="257"/>
    </location>
</feature>
<evidence type="ECO:0000256" key="9">
    <source>
        <dbReference type="ARBA" id="ARBA00023136"/>
    </source>
</evidence>
<feature type="region of interest" description="Disordered" evidence="14">
    <location>
        <begin position="1637"/>
        <end position="1663"/>
    </location>
</feature>
<reference evidence="18" key="1">
    <citation type="submission" date="2022-11" db="UniProtKB">
        <authorList>
            <consortium name="WormBaseParasite"/>
        </authorList>
    </citation>
    <scope>IDENTIFICATION</scope>
</reference>
<dbReference type="PANTHER" id="PTHR22914:SF42">
    <property type="entry name" value="CHITIN SYNTHASE"/>
    <property type="match status" value="1"/>
</dbReference>
<evidence type="ECO:0000256" key="6">
    <source>
        <dbReference type="ARBA" id="ARBA00022692"/>
    </source>
</evidence>
<feature type="transmembrane region" description="Helical" evidence="15">
    <location>
        <begin position="206"/>
        <end position="229"/>
    </location>
</feature>
<dbReference type="PANTHER" id="PTHR22914">
    <property type="entry name" value="CHITIN SYNTHASE"/>
    <property type="match status" value="1"/>
</dbReference>
<evidence type="ECO:0000256" key="10">
    <source>
        <dbReference type="ARBA" id="ARBA00023180"/>
    </source>
</evidence>
<keyword evidence="6 15" id="KW-0812">Transmembrane</keyword>
<dbReference type="FunFam" id="3.90.550.10:FF:000139">
    <property type="entry name" value="Chitin synthase 8"/>
    <property type="match status" value="1"/>
</dbReference>
<feature type="transmembrane region" description="Helical" evidence="15">
    <location>
        <begin position="1146"/>
        <end position="1166"/>
    </location>
</feature>
<dbReference type="EC" id="2.4.1.16" evidence="2"/>
<evidence type="ECO:0000256" key="2">
    <source>
        <dbReference type="ARBA" id="ARBA00012543"/>
    </source>
</evidence>
<keyword evidence="10" id="KW-0325">Glycoprotein</keyword>
<dbReference type="GO" id="GO:0004100">
    <property type="term" value="F:chitin synthase activity"/>
    <property type="evidence" value="ECO:0007669"/>
    <property type="project" value="UniProtKB-EC"/>
</dbReference>
<feature type="compositionally biased region" description="Polar residues" evidence="14">
    <location>
        <begin position="654"/>
        <end position="669"/>
    </location>
</feature>
<comment type="catalytic activity">
    <reaction evidence="12">
        <text>[(1-&gt;4)-N-acetyl-beta-D-glucosaminyl](n) + UDP-N-acetyl-alpha-D-glucosamine = [(1-&gt;4)-N-acetyl-beta-D-glucosaminyl](n+1) + UDP + H(+)</text>
        <dbReference type="Rhea" id="RHEA:16637"/>
        <dbReference type="Rhea" id="RHEA-COMP:9593"/>
        <dbReference type="Rhea" id="RHEA-COMP:9595"/>
        <dbReference type="ChEBI" id="CHEBI:15378"/>
        <dbReference type="ChEBI" id="CHEBI:17029"/>
        <dbReference type="ChEBI" id="CHEBI:57705"/>
        <dbReference type="ChEBI" id="CHEBI:58223"/>
        <dbReference type="EC" id="2.4.1.16"/>
    </reaction>
</comment>
<dbReference type="Proteomes" id="UP000887563">
    <property type="component" value="Unplaced"/>
</dbReference>
<feature type="transmembrane region" description="Helical" evidence="15">
    <location>
        <begin position="291"/>
        <end position="307"/>
    </location>
</feature>
<evidence type="ECO:0000256" key="15">
    <source>
        <dbReference type="SAM" id="Phobius"/>
    </source>
</evidence>
<feature type="coiled-coil region" evidence="13">
    <location>
        <begin position="1249"/>
        <end position="1287"/>
    </location>
</feature>
<feature type="transmembrane region" description="Helical" evidence="15">
    <location>
        <begin position="174"/>
        <end position="194"/>
    </location>
</feature>
<feature type="transmembrane region" description="Helical" evidence="15">
    <location>
        <begin position="1090"/>
        <end position="1109"/>
    </location>
</feature>
<feature type="transmembrane region" description="Helical" evidence="15">
    <location>
        <begin position="1171"/>
        <end position="1191"/>
    </location>
</feature>
<dbReference type="InterPro" id="IPR004835">
    <property type="entry name" value="Chitin_synth"/>
</dbReference>
<feature type="transmembrane region" description="Helical" evidence="15">
    <location>
        <begin position="104"/>
        <end position="130"/>
    </location>
</feature>
<dbReference type="GO" id="GO:0006031">
    <property type="term" value="P:chitin biosynthetic process"/>
    <property type="evidence" value="ECO:0007669"/>
    <property type="project" value="TreeGrafter"/>
</dbReference>
<evidence type="ECO:0000256" key="11">
    <source>
        <dbReference type="ARBA" id="ARBA00046329"/>
    </source>
</evidence>
<feature type="transmembrane region" description="Helical" evidence="15">
    <location>
        <begin position="1415"/>
        <end position="1434"/>
    </location>
</feature>
<dbReference type="InterPro" id="IPR055120">
    <property type="entry name" value="Chs-1/2_IV_N"/>
</dbReference>
<proteinExistence type="inferred from homology"/>
<dbReference type="CDD" id="cd04190">
    <property type="entry name" value="Chitin_synth_C"/>
    <property type="match status" value="1"/>
</dbReference>
<dbReference type="InterPro" id="IPR029044">
    <property type="entry name" value="Nucleotide-diphossugar_trans"/>
</dbReference>
<evidence type="ECO:0000256" key="3">
    <source>
        <dbReference type="ARBA" id="ARBA00022475"/>
    </source>
</evidence>
<keyword evidence="4" id="KW-0328">Glycosyltransferase</keyword>
<evidence type="ECO:0000256" key="1">
    <source>
        <dbReference type="ARBA" id="ARBA00004651"/>
    </source>
</evidence>
<evidence type="ECO:0000313" key="17">
    <source>
        <dbReference type="Proteomes" id="UP000887563"/>
    </source>
</evidence>
<dbReference type="GO" id="GO:0005886">
    <property type="term" value="C:plasma membrane"/>
    <property type="evidence" value="ECO:0007669"/>
    <property type="project" value="UniProtKB-SubCell"/>
</dbReference>
<protein>
    <recommendedName>
        <fullName evidence="2">chitin synthase</fullName>
        <ecNumber evidence="2">2.4.1.16</ecNumber>
    </recommendedName>
</protein>
<evidence type="ECO:0000256" key="13">
    <source>
        <dbReference type="SAM" id="Coils"/>
    </source>
</evidence>
<evidence type="ECO:0000259" key="16">
    <source>
        <dbReference type="Pfam" id="PF23000"/>
    </source>
</evidence>
<evidence type="ECO:0000313" key="18">
    <source>
        <dbReference type="WBParaSite" id="Minc3s00767g17084"/>
    </source>
</evidence>
<feature type="domain" description="Chitin synthase chs-1/2 N-terminal putative transporter" evidence="16">
    <location>
        <begin position="103"/>
        <end position="315"/>
    </location>
</feature>
<keyword evidence="3" id="KW-1003">Cell membrane</keyword>
<keyword evidence="9 15" id="KW-0472">Membrane</keyword>
<name>A0A914LSU6_MELIC</name>
<dbReference type="WBParaSite" id="Minc3s00767g17084">
    <property type="protein sequence ID" value="Minc3s00767g17084"/>
    <property type="gene ID" value="Minc3s00767g17084"/>
</dbReference>
<dbReference type="Pfam" id="PF23000">
    <property type="entry name" value="ChitinSynthase_IV_N"/>
    <property type="match status" value="1"/>
</dbReference>
<feature type="transmembrane region" description="Helical" evidence="15">
    <location>
        <begin position="1059"/>
        <end position="1084"/>
    </location>
</feature>
<evidence type="ECO:0000256" key="8">
    <source>
        <dbReference type="ARBA" id="ARBA00023054"/>
    </source>
</evidence>
<feature type="transmembrane region" description="Helical" evidence="15">
    <location>
        <begin position="1350"/>
        <end position="1367"/>
    </location>
</feature>
<feature type="transmembrane region" description="Helical" evidence="15">
    <location>
        <begin position="264"/>
        <end position="285"/>
    </location>
</feature>
<accession>A0A914LSU6</accession>
<evidence type="ECO:0000256" key="14">
    <source>
        <dbReference type="SAM" id="MobiDB-lite"/>
    </source>
</evidence>
<dbReference type="Pfam" id="PF03142">
    <property type="entry name" value="Chitin_synth_2"/>
    <property type="match status" value="1"/>
</dbReference>
<evidence type="ECO:0000256" key="12">
    <source>
        <dbReference type="ARBA" id="ARBA00048014"/>
    </source>
</evidence>
<evidence type="ECO:0000256" key="4">
    <source>
        <dbReference type="ARBA" id="ARBA00022676"/>
    </source>
</evidence>
<evidence type="ECO:0000256" key="5">
    <source>
        <dbReference type="ARBA" id="ARBA00022679"/>
    </source>
</evidence>
<dbReference type="SUPFAM" id="SSF53448">
    <property type="entry name" value="Nucleotide-diphospho-sugar transferases"/>
    <property type="match status" value="1"/>
</dbReference>
<dbReference type="Gene3D" id="3.90.550.10">
    <property type="entry name" value="Spore Coat Polysaccharide Biosynthesis Protein SpsA, Chain A"/>
    <property type="match status" value="1"/>
</dbReference>
<feature type="region of interest" description="Disordered" evidence="14">
    <location>
        <begin position="641"/>
        <end position="669"/>
    </location>
</feature>
<keyword evidence="8 13" id="KW-0175">Coiled coil</keyword>
<keyword evidence="5" id="KW-0808">Transferase</keyword>
<sequence>MNSNRINNNNIRQQQQQQQQIIDGQQLIQSRSSIYSSDGFSCSSDSLPAPLIYQRNSSNIVEFERNQQNIHLNQNNNSQVQTNLAWDTFRLLPPEPDKNNKANLYIIFLQILKLLTFFVLFIITLGSSILSKLILLVMAAGLGQSGKNISICPDKIPESTENRVIISPKNAAKWAWALLLSLCLPELFCFARSLHRSMFRKVRGLAFAHFLIMFTVESAHAFGLGALTFRIMPNISAITIIQLANSLCLIPSILLLFSRPINRWLPLFLLIDTSAILAQLSAFIWKKYFPIDNFIFLCTFLISITWWQNFMHPKSFFPLTRFFAYYATKVRECRSKAYLIISPWKCLIFTFCMFQFVPSNNISINYLLQKDPFGEHLITINAYNLNQTQLNLFQKRMEELQRINEGYSKYQQQILTPKIKLNRKIVEEINGVINGTRNNFKNKKIIVERKIKEKIKRERRKVEKKKEEEEEDVAAYNIYEDRIELNQFTTAFDALWLAFIQIGSSLICQLSAKFACKVLMQRMGLALPVFLSTPISIILLSNFCQKRTKDSCYLNDWISKELFWKCPSRSLTWNRFWREFPNILWLGWWLSQSWVTIHIWFPKQERLAKSDDLFLLGYFDGVFPEQSISLDRRRDDKIRIRSDEIETEDEDDGNGSTHTCESAASGNSPMPTAGLINATSVSSSISNTSQRSDGGLIRELPSSADTICKIYVCATMWHESALEMGCMLKSIFRLDEDQCARRNAQRYLKIVDPDYYEFEAHIYLDDAFELNEHNNPMPNKFVYQLLGSMNEAASSVHQTQLQLRTPKICITPYGGRISYVLPGRNRLSIHLKNRFLIRQRKRWSQVMYLYFLLGFRLTLRVNDNKRRELLAENTFILTLDGDVDFQPECVHLLVDLMRKNRRLGAACGRIHPRGSGIMIWYQKFEYAVGHWLQKATEHMIGCVLCSPGCFSLFRSSALIDDNVARKYATKSEKPFHYVQYDQGEDRWLCTLLLQRGYRVEYCAASDALTFAPEGFKEFFNQRRRWIPSTMANIIDLLQDYKNVVKVNDSVSIWYIAYQLVMLFSSVLGPGTIFLMIVGAISISFNVDTRLALLIVTTPVVCFCICCLTCSTDTQLLLAQIIGALFAMLMTAVIVGTSLQIQKDGILSPHSIFLFTVLGSWTFSALLHPLEFLCLLPCGLYFLAIPCMYMLLPIYSLCNLNTVTWGTRENNTASGEISMGCGNFCRIVCCVQNSENSQEPLEVRRLGEGLKIIEKKLDSLDRRSKNENIKIENEREEENKKEEEKVKEMDFKRWIELKPFNSFEPTVLNPDEESFWQEMIDKYLKPIYSDSQEQERIQQGLNELRNNCCSAFFMVNSVFIIVVLILQLQKDCLHIEWPLGPLVNQTRVQCGGGGGDFDPEGEEWVMSRLQLEPMGFVFIVFFLVILFIQFLAMLFHRFGTITHIIASTELCCSQQTFDKLSEDELVAHNAVEIARELQSFKGLNINIPQQQQNNNITQQQQYFIQPNQQQFQQQQNSNNQIFNINLQQQQQPSTSTNLNNKMDTLDAAFKKRFFALSTTNNQQQKQIIGNKSFGRNFTLRKRTLRAIEQRGGGGNQRISKNANILQSFSDSEEEEGVFEVNKKQRNEGPARCHQLEELFRKNNKKGPNKVIRGNGKNKKISWNE</sequence>
<evidence type="ECO:0000256" key="7">
    <source>
        <dbReference type="ARBA" id="ARBA00022989"/>
    </source>
</evidence>
<comment type="subcellular location">
    <subcellularLocation>
        <location evidence="1">Cell membrane</location>
        <topology evidence="1">Multi-pass membrane protein</topology>
    </subcellularLocation>
</comment>
<feature type="transmembrane region" description="Helical" evidence="15">
    <location>
        <begin position="337"/>
        <end position="357"/>
    </location>
</feature>
<organism evidence="17 18">
    <name type="scientific">Meloidogyne incognita</name>
    <name type="common">Southern root-knot nematode worm</name>
    <name type="synonym">Oxyuris incognita</name>
    <dbReference type="NCBI Taxonomy" id="6306"/>
    <lineage>
        <taxon>Eukaryota</taxon>
        <taxon>Metazoa</taxon>
        <taxon>Ecdysozoa</taxon>
        <taxon>Nematoda</taxon>
        <taxon>Chromadorea</taxon>
        <taxon>Rhabditida</taxon>
        <taxon>Tylenchina</taxon>
        <taxon>Tylenchomorpha</taxon>
        <taxon>Tylenchoidea</taxon>
        <taxon>Meloidogynidae</taxon>
        <taxon>Meloidogyninae</taxon>
        <taxon>Meloidogyne</taxon>
        <taxon>Meloidogyne incognita group</taxon>
    </lineage>
</organism>
<keyword evidence="17" id="KW-1185">Reference proteome</keyword>
<feature type="compositionally biased region" description="Basic residues" evidence="14">
    <location>
        <begin position="1654"/>
        <end position="1663"/>
    </location>
</feature>
<feature type="transmembrane region" description="Helical" evidence="15">
    <location>
        <begin position="1116"/>
        <end position="1140"/>
    </location>
</feature>